<dbReference type="KEGG" id="sfu:Sfum_4101"/>
<feature type="domain" description="Aminoglycoside phosphotransferase" evidence="1">
    <location>
        <begin position="166"/>
        <end position="282"/>
    </location>
</feature>
<dbReference type="Gene3D" id="3.40.50.300">
    <property type="entry name" value="P-loop containing nucleotide triphosphate hydrolases"/>
    <property type="match status" value="1"/>
</dbReference>
<dbReference type="Gene3D" id="3.90.1200.10">
    <property type="match status" value="1"/>
</dbReference>
<dbReference type="SUPFAM" id="SSF52540">
    <property type="entry name" value="P-loop containing nucleoside triphosphate hydrolases"/>
    <property type="match status" value="1"/>
</dbReference>
<dbReference type="AlphaFoldDB" id="A0LQR4"/>
<protein>
    <recommendedName>
        <fullName evidence="1">Aminoglycoside phosphotransferase domain-containing protein</fullName>
    </recommendedName>
</protein>
<evidence type="ECO:0000259" key="1">
    <source>
        <dbReference type="Pfam" id="PF01636"/>
    </source>
</evidence>
<dbReference type="InterPro" id="IPR027417">
    <property type="entry name" value="P-loop_NTPase"/>
</dbReference>
<dbReference type="Pfam" id="PF01636">
    <property type="entry name" value="APH"/>
    <property type="match status" value="1"/>
</dbReference>
<dbReference type="Proteomes" id="UP000001784">
    <property type="component" value="Chromosome"/>
</dbReference>
<evidence type="ECO:0000313" key="2">
    <source>
        <dbReference type="EMBL" id="ABK19766.1"/>
    </source>
</evidence>
<dbReference type="STRING" id="335543.Sfum_4101"/>
<dbReference type="Pfam" id="PF13671">
    <property type="entry name" value="AAA_33"/>
    <property type="match status" value="1"/>
</dbReference>
<dbReference type="InterPro" id="IPR002575">
    <property type="entry name" value="Aminoglycoside_PTrfase"/>
</dbReference>
<sequence>MHRSESFEAVCRAMSDRDFYPHRVTRLERRDTHISTVFLTGDWAYKIKKPVNFGFLDFTTLEERQRLCRQEVSLNQRLTHDVYMGVVAVRRDESGRLSLEGSGRTVEVAVKMKQLPEEACLGNLLERNVAGRAEMEALGRHLAIFYQCCAVGREIDRYGHPEVVGYNMEENFDQVEPYVGSLVKAEEWEFIRQVSRTFLVNREALFLDRIRDGRIRDGHGDLRVEHIYWHGGLQIIDCIEFNDRFRYGDAAIDLAFLHMDMERLGHADLSRAVMAAYVRQADDPELYALLDFYAAYRAVVKLKVACLGYDALEEEAARANAAALVRTYEELAYRYAIRFSRPTLWVFCGLPATGKTSLAAAVSGPLRLRRFSSDSVRKQTIPGEHVVPYGQGIYRPEMRGRVYSRLLALAQDQLKSGHSVILDATFGERHWRDEAARLARDLDANLVFVECAARMESIRDRLEKRGREKGESDARLLQLPEIMAHYQPPDEVPPANRLRVDTDEPAAGTLVELLERAYILICGQVSSVL</sequence>
<dbReference type="eggNOG" id="COG0645">
    <property type="taxonomic scope" value="Bacteria"/>
</dbReference>
<accession>A0LQR4</accession>
<dbReference type="OrthoDB" id="9810277at2"/>
<reference evidence="2 3" key="1">
    <citation type="submission" date="2006-10" db="EMBL/GenBank/DDBJ databases">
        <title>Complete sequence of Syntrophobacter fumaroxidans MPOB.</title>
        <authorList>
            <consortium name="US DOE Joint Genome Institute"/>
            <person name="Copeland A."/>
            <person name="Lucas S."/>
            <person name="Lapidus A."/>
            <person name="Barry K."/>
            <person name="Detter J.C."/>
            <person name="Glavina del Rio T."/>
            <person name="Hammon N."/>
            <person name="Israni S."/>
            <person name="Pitluck S."/>
            <person name="Goltsman E.G."/>
            <person name="Martinez M."/>
            <person name="Schmutz J."/>
            <person name="Larimer F."/>
            <person name="Land M."/>
            <person name="Hauser L."/>
            <person name="Kyrpides N."/>
            <person name="Kim E."/>
            <person name="Boone D.R."/>
            <person name="Brockman F."/>
            <person name="Culley D."/>
            <person name="Ferry J."/>
            <person name="Gunsalus R."/>
            <person name="McInerney M.J."/>
            <person name="Morrison M."/>
            <person name="Plugge C."/>
            <person name="Rohlin L."/>
            <person name="Scholten J."/>
            <person name="Sieber J."/>
            <person name="Stams A.J.M."/>
            <person name="Worm P."/>
            <person name="Henstra A.M."/>
            <person name="Richardson P."/>
        </authorList>
    </citation>
    <scope>NUCLEOTIDE SEQUENCE [LARGE SCALE GENOMIC DNA]</scope>
    <source>
        <strain evidence="3">DSM 10017 / MPOB</strain>
    </source>
</reference>
<dbReference type="RefSeq" id="WP_011700879.1">
    <property type="nucleotide sequence ID" value="NC_008554.1"/>
</dbReference>
<dbReference type="eggNOG" id="COG2187">
    <property type="taxonomic scope" value="Bacteria"/>
</dbReference>
<dbReference type="PANTHER" id="PTHR43883:SF1">
    <property type="entry name" value="GLUCONOKINASE"/>
    <property type="match status" value="1"/>
</dbReference>
<dbReference type="InterPro" id="IPR011009">
    <property type="entry name" value="Kinase-like_dom_sf"/>
</dbReference>
<dbReference type="SUPFAM" id="SSF56112">
    <property type="entry name" value="Protein kinase-like (PK-like)"/>
    <property type="match status" value="1"/>
</dbReference>
<proteinExistence type="predicted"/>
<dbReference type="InterPro" id="IPR052732">
    <property type="entry name" value="Cell-binding_unc_protein"/>
</dbReference>
<dbReference type="PANTHER" id="PTHR43883">
    <property type="entry name" value="SLR0207 PROTEIN"/>
    <property type="match status" value="1"/>
</dbReference>
<keyword evidence="3" id="KW-1185">Reference proteome</keyword>
<evidence type="ECO:0000313" key="3">
    <source>
        <dbReference type="Proteomes" id="UP000001784"/>
    </source>
</evidence>
<dbReference type="EMBL" id="CP000478">
    <property type="protein sequence ID" value="ABK19766.1"/>
    <property type="molecule type" value="Genomic_DNA"/>
</dbReference>
<gene>
    <name evidence="2" type="ordered locus">Sfum_4101</name>
</gene>
<dbReference type="HOGENOM" id="CLU_026771_1_1_7"/>
<dbReference type="InParanoid" id="A0LQR4"/>
<organism evidence="2 3">
    <name type="scientific">Syntrophobacter fumaroxidans (strain DSM 10017 / MPOB)</name>
    <dbReference type="NCBI Taxonomy" id="335543"/>
    <lineage>
        <taxon>Bacteria</taxon>
        <taxon>Pseudomonadati</taxon>
        <taxon>Thermodesulfobacteriota</taxon>
        <taxon>Syntrophobacteria</taxon>
        <taxon>Syntrophobacterales</taxon>
        <taxon>Syntrophobacteraceae</taxon>
        <taxon>Syntrophobacter</taxon>
    </lineage>
</organism>
<name>A0LQR4_SYNFM</name>